<feature type="domain" description="Tetrapyrrole biosynthesis glutamyl-tRNA reductase dimerisation" evidence="15">
    <location>
        <begin position="321"/>
        <end position="419"/>
    </location>
</feature>
<evidence type="ECO:0000259" key="15">
    <source>
        <dbReference type="Pfam" id="PF00745"/>
    </source>
</evidence>
<name>A0A6I6DD90_9FIRM</name>
<dbReference type="SUPFAM" id="SSF69075">
    <property type="entry name" value="Glutamyl tRNA-reductase dimerization domain"/>
    <property type="match status" value="1"/>
</dbReference>
<dbReference type="KEGG" id="salq:SYNTR_0457"/>
<keyword evidence="19" id="KW-1185">Reference proteome</keyword>
<feature type="domain" description="Quinate/shikimate 5-dehydrogenase/glutamyl-tRNA reductase" evidence="16">
    <location>
        <begin position="171"/>
        <end position="306"/>
    </location>
</feature>
<accession>A0A6I6DD90</accession>
<dbReference type="SUPFAM" id="SSF51735">
    <property type="entry name" value="NAD(P)-binding Rossmann-fold domains"/>
    <property type="match status" value="1"/>
</dbReference>
<dbReference type="PANTHER" id="PTHR43013">
    <property type="entry name" value="GLUTAMYL-TRNA REDUCTASE"/>
    <property type="match status" value="1"/>
</dbReference>
<feature type="binding site" evidence="9 11">
    <location>
        <begin position="49"/>
        <end position="52"/>
    </location>
    <ligand>
        <name>substrate</name>
    </ligand>
</feature>
<evidence type="ECO:0000259" key="17">
    <source>
        <dbReference type="Pfam" id="PF05201"/>
    </source>
</evidence>
<evidence type="ECO:0000256" key="1">
    <source>
        <dbReference type="ARBA" id="ARBA00005059"/>
    </source>
</evidence>
<feature type="binding site" evidence="9 11">
    <location>
        <position position="120"/>
    </location>
    <ligand>
        <name>substrate</name>
    </ligand>
</feature>
<comment type="catalytic activity">
    <reaction evidence="7 9 14">
        <text>(S)-4-amino-5-oxopentanoate + tRNA(Glu) + NADP(+) = L-glutamyl-tRNA(Glu) + NADPH + H(+)</text>
        <dbReference type="Rhea" id="RHEA:12344"/>
        <dbReference type="Rhea" id="RHEA-COMP:9663"/>
        <dbReference type="Rhea" id="RHEA-COMP:9680"/>
        <dbReference type="ChEBI" id="CHEBI:15378"/>
        <dbReference type="ChEBI" id="CHEBI:57501"/>
        <dbReference type="ChEBI" id="CHEBI:57783"/>
        <dbReference type="ChEBI" id="CHEBI:58349"/>
        <dbReference type="ChEBI" id="CHEBI:78442"/>
        <dbReference type="ChEBI" id="CHEBI:78520"/>
        <dbReference type="EC" id="1.2.1.70"/>
    </reaction>
</comment>
<evidence type="ECO:0000256" key="4">
    <source>
        <dbReference type="ARBA" id="ARBA00022857"/>
    </source>
</evidence>
<feature type="binding site" evidence="9 11">
    <location>
        <position position="109"/>
    </location>
    <ligand>
        <name>substrate</name>
    </ligand>
</feature>
<feature type="domain" description="Glutamyl-tRNA reductase N-terminal" evidence="17">
    <location>
        <begin position="7"/>
        <end position="156"/>
    </location>
</feature>
<evidence type="ECO:0000256" key="12">
    <source>
        <dbReference type="PIRSR" id="PIRSR000445-3"/>
    </source>
</evidence>
<dbReference type="EC" id="1.2.1.70" evidence="3 9"/>
<dbReference type="HAMAP" id="MF_00087">
    <property type="entry name" value="Glu_tRNA_reductase"/>
    <property type="match status" value="1"/>
</dbReference>
<dbReference type="Pfam" id="PF01488">
    <property type="entry name" value="Shikimate_DH"/>
    <property type="match status" value="1"/>
</dbReference>
<feature type="binding site" evidence="9 12">
    <location>
        <begin position="189"/>
        <end position="194"/>
    </location>
    <ligand>
        <name>NADP(+)</name>
        <dbReference type="ChEBI" id="CHEBI:58349"/>
    </ligand>
</feature>
<evidence type="ECO:0000256" key="7">
    <source>
        <dbReference type="ARBA" id="ARBA00047464"/>
    </source>
</evidence>
<feature type="site" description="Important for activity" evidence="9 13">
    <location>
        <position position="99"/>
    </location>
</feature>
<reference evidence="19" key="1">
    <citation type="journal article" date="2019" name="Microbiology">
        <title>Complete Genome Sequence of an Uncultured Bacterium of the Candidate Phylum Bipolaricaulota.</title>
        <authorList>
            <person name="Kadnikov V.V."/>
            <person name="Mardanov A.V."/>
            <person name="Beletsky A.V."/>
            <person name="Frank Y.A."/>
            <person name="Karnachuk O.V."/>
            <person name="Ravin N.V."/>
        </authorList>
    </citation>
    <scope>NUCLEOTIDE SEQUENCE [LARGE SCALE GENOMIC DNA]</scope>
</reference>
<dbReference type="Proteomes" id="UP000426444">
    <property type="component" value="Chromosome"/>
</dbReference>
<dbReference type="InterPro" id="IPR006151">
    <property type="entry name" value="Shikm_DH/Glu-tRNA_Rdtase"/>
</dbReference>
<evidence type="ECO:0000256" key="11">
    <source>
        <dbReference type="PIRSR" id="PIRSR000445-2"/>
    </source>
</evidence>
<comment type="function">
    <text evidence="9">Catalyzes the NADPH-dependent reduction of glutamyl-tRNA(Glu) to glutamate 1-semialdehyde (GSA).</text>
</comment>
<evidence type="ECO:0000256" key="2">
    <source>
        <dbReference type="ARBA" id="ARBA00005916"/>
    </source>
</evidence>
<evidence type="ECO:0000256" key="9">
    <source>
        <dbReference type="HAMAP-Rule" id="MF_00087"/>
    </source>
</evidence>
<evidence type="ECO:0000313" key="18">
    <source>
        <dbReference type="EMBL" id="QGT99050.1"/>
    </source>
</evidence>
<dbReference type="NCBIfam" id="NF000744">
    <property type="entry name" value="PRK00045.1-3"/>
    <property type="match status" value="1"/>
</dbReference>
<dbReference type="RefSeq" id="WP_156202982.1">
    <property type="nucleotide sequence ID" value="NZ_CP046457.1"/>
</dbReference>
<evidence type="ECO:0000256" key="8">
    <source>
        <dbReference type="ARBA" id="ARBA00068659"/>
    </source>
</evidence>
<evidence type="ECO:0000256" key="5">
    <source>
        <dbReference type="ARBA" id="ARBA00023002"/>
    </source>
</evidence>
<dbReference type="PIRSF" id="PIRSF000445">
    <property type="entry name" value="4pyrrol_synth_GluRdtase"/>
    <property type="match status" value="1"/>
</dbReference>
<protein>
    <recommendedName>
        <fullName evidence="8 9">Glutamyl-tRNA reductase</fullName>
        <shortName evidence="9">GluTR</shortName>
        <ecNumber evidence="3 9">1.2.1.70</ecNumber>
    </recommendedName>
</protein>
<feature type="active site" description="Nucleophile" evidence="9 10">
    <location>
        <position position="50"/>
    </location>
</feature>
<evidence type="ECO:0000256" key="6">
    <source>
        <dbReference type="ARBA" id="ARBA00023244"/>
    </source>
</evidence>
<comment type="domain">
    <text evidence="9">Possesses an unusual extended V-shaped dimeric structure with each monomer consisting of three distinct domains arranged along a curved 'spinal' alpha-helix. The N-terminal catalytic domain specifically recognizes the glutamate moiety of the substrate. The second domain is the NADPH-binding domain, and the third C-terminal domain is responsible for dimerization.</text>
</comment>
<dbReference type="InterPro" id="IPR018214">
    <property type="entry name" value="GluRdtase_CS"/>
</dbReference>
<evidence type="ECO:0000256" key="14">
    <source>
        <dbReference type="RuleBase" id="RU000584"/>
    </source>
</evidence>
<dbReference type="InterPro" id="IPR015895">
    <property type="entry name" value="4pyrrol_synth_GluRdtase_N"/>
</dbReference>
<dbReference type="PANTHER" id="PTHR43013:SF1">
    <property type="entry name" value="GLUTAMYL-TRNA REDUCTASE"/>
    <property type="match status" value="1"/>
</dbReference>
<dbReference type="OrthoDB" id="110209at2"/>
<comment type="pathway">
    <text evidence="1 9 14">Porphyrin-containing compound metabolism; protoporphyrin-IX biosynthesis; 5-aminolevulinate from L-glutamyl-tRNA(Glu): step 1/2.</text>
</comment>
<dbReference type="EMBL" id="CP046457">
    <property type="protein sequence ID" value="QGT99050.1"/>
    <property type="molecule type" value="Genomic_DNA"/>
</dbReference>
<evidence type="ECO:0000313" key="19">
    <source>
        <dbReference type="Proteomes" id="UP000426444"/>
    </source>
</evidence>
<dbReference type="AlphaFoldDB" id="A0A6I6DD90"/>
<dbReference type="UniPathway" id="UPA00251">
    <property type="reaction ID" value="UER00316"/>
</dbReference>
<evidence type="ECO:0000256" key="13">
    <source>
        <dbReference type="PIRSR" id="PIRSR000445-4"/>
    </source>
</evidence>
<comment type="miscellaneous">
    <text evidence="9">During catalysis, the active site Cys acts as a nucleophile attacking the alpha-carbonyl group of tRNA-bound glutamate with the formation of a thioester intermediate between enzyme and glutamate, and the concomitant release of tRNA(Glu). The thioester intermediate is finally reduced by direct hydride transfer from NADPH, to form the product GSA.</text>
</comment>
<dbReference type="Gene3D" id="3.40.50.720">
    <property type="entry name" value="NAD(P)-binding Rossmann-like Domain"/>
    <property type="match status" value="1"/>
</dbReference>
<evidence type="ECO:0000256" key="3">
    <source>
        <dbReference type="ARBA" id="ARBA00012970"/>
    </source>
</evidence>
<dbReference type="PROSITE" id="PS00747">
    <property type="entry name" value="GLUTR"/>
    <property type="match status" value="1"/>
</dbReference>
<dbReference type="InterPro" id="IPR036453">
    <property type="entry name" value="GluRdtase_dimer_dom_sf"/>
</dbReference>
<dbReference type="FunFam" id="3.30.460.30:FF:000001">
    <property type="entry name" value="Glutamyl-tRNA reductase"/>
    <property type="match status" value="1"/>
</dbReference>
<keyword evidence="5 9" id="KW-0560">Oxidoreductase</keyword>
<sequence>MYILLAGLNHKTAPIEIRETLALNGVKLDNAYEYLTNYNELEGVVILTTCNRTEIYATTRDIEKGVAVLQDFLRNYSGLSVDDIEKHTYQPTCYDAISHIFRVSSGLDSMVLGETQILGQVKEAHFKAMELDASDGVLNTLFQKAVHVGKKVRNETEIDKHPVSVSYTAVELAKNILGTLTDKTVLVVGAGEMSELTTQYLLSNGVSSVIVSNRSYEKAVEMASKFNGKAIYFDALEKELPNADIVISCTSANHYVIKGGSCSKALVARKGKKILMIDIAVPRDIDPSLQEIDGVYIYDIDDLQNVIDKNYFQRQKAGQLAETIIYDELEKFNEWLSMLYVIPVISALKKQGETIKQEELKRAFNRLGKVSDREQKVIVSMANAIVNQLLRNPVIKLKEMALSNSGHLYAEVLKTLFELQVDEEHGQDVQIKGRNKG</sequence>
<dbReference type="InterPro" id="IPR015896">
    <property type="entry name" value="4pyrrol_synth_GluRdtase_dimer"/>
</dbReference>
<dbReference type="InterPro" id="IPR000343">
    <property type="entry name" value="4pyrrol_synth_GluRdtase"/>
</dbReference>
<dbReference type="Pfam" id="PF05201">
    <property type="entry name" value="GlutR_N"/>
    <property type="match status" value="1"/>
</dbReference>
<dbReference type="SUPFAM" id="SSF69742">
    <property type="entry name" value="Glutamyl tRNA-reductase catalytic, N-terminal domain"/>
    <property type="match status" value="1"/>
</dbReference>
<dbReference type="InterPro" id="IPR036291">
    <property type="entry name" value="NAD(P)-bd_dom_sf"/>
</dbReference>
<proteinExistence type="inferred from homology"/>
<evidence type="ECO:0000256" key="10">
    <source>
        <dbReference type="PIRSR" id="PIRSR000445-1"/>
    </source>
</evidence>
<dbReference type="CDD" id="cd05213">
    <property type="entry name" value="NAD_bind_Glutamyl_tRNA_reduct"/>
    <property type="match status" value="1"/>
</dbReference>
<evidence type="ECO:0000259" key="16">
    <source>
        <dbReference type="Pfam" id="PF01488"/>
    </source>
</evidence>
<dbReference type="GO" id="GO:0019353">
    <property type="term" value="P:protoporphyrinogen IX biosynthetic process from glutamate"/>
    <property type="evidence" value="ECO:0007669"/>
    <property type="project" value="TreeGrafter"/>
</dbReference>
<dbReference type="InterPro" id="IPR036343">
    <property type="entry name" value="GluRdtase_N_sf"/>
</dbReference>
<organism evidence="18 19">
    <name type="scientific">Candidatus Syntrophocurvum alkaliphilum</name>
    <dbReference type="NCBI Taxonomy" id="2293317"/>
    <lineage>
        <taxon>Bacteria</taxon>
        <taxon>Bacillati</taxon>
        <taxon>Bacillota</taxon>
        <taxon>Clostridia</taxon>
        <taxon>Eubacteriales</taxon>
        <taxon>Syntrophomonadaceae</taxon>
        <taxon>Candidatus Syntrophocurvum</taxon>
    </lineage>
</organism>
<dbReference type="GO" id="GO:0050661">
    <property type="term" value="F:NADP binding"/>
    <property type="evidence" value="ECO:0007669"/>
    <property type="project" value="InterPro"/>
</dbReference>
<dbReference type="FunFam" id="3.40.50.720:FF:000031">
    <property type="entry name" value="Glutamyl-tRNA reductase"/>
    <property type="match status" value="1"/>
</dbReference>
<dbReference type="Gene3D" id="3.30.460.30">
    <property type="entry name" value="Glutamyl-tRNA reductase, N-terminal domain"/>
    <property type="match status" value="1"/>
</dbReference>
<dbReference type="Pfam" id="PF00745">
    <property type="entry name" value="GlutR_dimer"/>
    <property type="match status" value="1"/>
</dbReference>
<keyword evidence="4 9" id="KW-0521">NADP</keyword>
<dbReference type="NCBIfam" id="TIGR01035">
    <property type="entry name" value="hemA"/>
    <property type="match status" value="1"/>
</dbReference>
<keyword evidence="6 9" id="KW-0627">Porphyrin biosynthesis</keyword>
<comment type="subunit">
    <text evidence="9">Homodimer.</text>
</comment>
<feature type="binding site" evidence="9 11">
    <location>
        <begin position="114"/>
        <end position="116"/>
    </location>
    <ligand>
        <name>substrate</name>
    </ligand>
</feature>
<dbReference type="GO" id="GO:0008883">
    <property type="term" value="F:glutamyl-tRNA reductase activity"/>
    <property type="evidence" value="ECO:0007669"/>
    <property type="project" value="UniProtKB-UniRule"/>
</dbReference>
<gene>
    <name evidence="9" type="primary">hemA</name>
    <name evidence="18" type="ORF">SYNTR_0457</name>
</gene>
<comment type="similarity">
    <text evidence="2 9 14">Belongs to the glutamyl-tRNA reductase family.</text>
</comment>